<comment type="caution">
    <text evidence="1">The sequence shown here is derived from an EMBL/GenBank/DDBJ whole genome shotgun (WGS) entry which is preliminary data.</text>
</comment>
<keyword evidence="1" id="KW-0251">Elongation factor</keyword>
<proteinExistence type="predicted"/>
<keyword evidence="1" id="KW-0648">Protein biosynthesis</keyword>
<protein>
    <submittedName>
        <fullName evidence="1">Elongation factor P hydroxylase</fullName>
    </submittedName>
</protein>
<organism evidence="1 2">
    <name type="scientific">SAR86 cluster bacterium</name>
    <dbReference type="NCBI Taxonomy" id="2030880"/>
    <lineage>
        <taxon>Bacteria</taxon>
        <taxon>Pseudomonadati</taxon>
        <taxon>Pseudomonadota</taxon>
        <taxon>Gammaproteobacteria</taxon>
        <taxon>SAR86 cluster</taxon>
    </lineage>
</organism>
<accession>A0A972VW89</accession>
<dbReference type="Pfam" id="PF04315">
    <property type="entry name" value="EpmC"/>
    <property type="match status" value="1"/>
</dbReference>
<evidence type="ECO:0000313" key="2">
    <source>
        <dbReference type="Proteomes" id="UP000754644"/>
    </source>
</evidence>
<gene>
    <name evidence="1" type="ORF">HQ497_08715</name>
</gene>
<name>A0A972VW89_9GAMM</name>
<sequence length="178" mass="19850">MTPAAQIIQIFNSQFQASHQTQLVGAGSEPLYLPASAAHAWHQIIFRADYAASALHEAAHWCLAGARRRQLEDYGYWYQADRDFDRQQQFEQVEGKPQALEWIFSQAAGLPFRLSSDNFDAANLDRPRQQVWVRDQAMGLISQGLPARARQFAQALAVGMPKGGADFATLSAYAQLPD</sequence>
<dbReference type="InterPro" id="IPR007411">
    <property type="entry name" value="EpmC"/>
</dbReference>
<dbReference type="Proteomes" id="UP000754644">
    <property type="component" value="Unassembled WGS sequence"/>
</dbReference>
<dbReference type="AlphaFoldDB" id="A0A972VW89"/>
<evidence type="ECO:0000313" key="1">
    <source>
        <dbReference type="EMBL" id="NQV65434.1"/>
    </source>
</evidence>
<dbReference type="EMBL" id="JABMOJ010000323">
    <property type="protein sequence ID" value="NQV65434.1"/>
    <property type="molecule type" value="Genomic_DNA"/>
</dbReference>
<reference evidence="1" key="1">
    <citation type="submission" date="2020-05" db="EMBL/GenBank/DDBJ databases">
        <title>Sulfur intermediates as new biogeochemical hubs in an aquatic model microbial ecosystem.</title>
        <authorList>
            <person name="Vigneron A."/>
        </authorList>
    </citation>
    <scope>NUCLEOTIDE SEQUENCE</scope>
    <source>
        <strain evidence="1">Bin.250</strain>
    </source>
</reference>
<dbReference type="GO" id="GO:0003746">
    <property type="term" value="F:translation elongation factor activity"/>
    <property type="evidence" value="ECO:0007669"/>
    <property type="project" value="UniProtKB-KW"/>
</dbReference>